<evidence type="ECO:0000256" key="1">
    <source>
        <dbReference type="ARBA" id="ARBA00022801"/>
    </source>
</evidence>
<dbReference type="EMBL" id="ML996107">
    <property type="protein sequence ID" value="KAF2738778.1"/>
    <property type="molecule type" value="Genomic_DNA"/>
</dbReference>
<evidence type="ECO:0000259" key="2">
    <source>
        <dbReference type="PROSITE" id="PS51462"/>
    </source>
</evidence>
<name>A0A9P4V6Y3_9PLEO</name>
<keyword evidence="4" id="KW-1185">Reference proteome</keyword>
<feature type="domain" description="Nudix hydrolase" evidence="2">
    <location>
        <begin position="21"/>
        <end position="172"/>
    </location>
</feature>
<dbReference type="OrthoDB" id="10259236at2759"/>
<dbReference type="InterPro" id="IPR020084">
    <property type="entry name" value="NUDIX_hydrolase_CS"/>
</dbReference>
<organism evidence="3 4">
    <name type="scientific">Polyplosphaeria fusca</name>
    <dbReference type="NCBI Taxonomy" id="682080"/>
    <lineage>
        <taxon>Eukaryota</taxon>
        <taxon>Fungi</taxon>
        <taxon>Dikarya</taxon>
        <taxon>Ascomycota</taxon>
        <taxon>Pezizomycotina</taxon>
        <taxon>Dothideomycetes</taxon>
        <taxon>Pleosporomycetidae</taxon>
        <taxon>Pleosporales</taxon>
        <taxon>Tetraplosphaeriaceae</taxon>
        <taxon>Polyplosphaeria</taxon>
    </lineage>
</organism>
<dbReference type="InterPro" id="IPR015797">
    <property type="entry name" value="NUDIX_hydrolase-like_dom_sf"/>
</dbReference>
<protein>
    <recommendedName>
        <fullName evidence="2">Nudix hydrolase domain-containing protein</fullName>
    </recommendedName>
</protein>
<dbReference type="Gene3D" id="3.90.79.10">
    <property type="entry name" value="Nucleoside Triphosphate Pyrophosphohydrolase"/>
    <property type="match status" value="1"/>
</dbReference>
<keyword evidence="1" id="KW-0378">Hydrolase</keyword>
<accession>A0A9P4V6Y3</accession>
<proteinExistence type="predicted"/>
<dbReference type="CDD" id="cd02883">
    <property type="entry name" value="NUDIX_Hydrolase"/>
    <property type="match status" value="1"/>
</dbReference>
<reference evidence="3" key="1">
    <citation type="journal article" date="2020" name="Stud. Mycol.">
        <title>101 Dothideomycetes genomes: a test case for predicting lifestyles and emergence of pathogens.</title>
        <authorList>
            <person name="Haridas S."/>
            <person name="Albert R."/>
            <person name="Binder M."/>
            <person name="Bloem J."/>
            <person name="Labutti K."/>
            <person name="Salamov A."/>
            <person name="Andreopoulos B."/>
            <person name="Baker S."/>
            <person name="Barry K."/>
            <person name="Bills G."/>
            <person name="Bluhm B."/>
            <person name="Cannon C."/>
            <person name="Castanera R."/>
            <person name="Culley D."/>
            <person name="Daum C."/>
            <person name="Ezra D."/>
            <person name="Gonzalez J."/>
            <person name="Henrissat B."/>
            <person name="Kuo A."/>
            <person name="Liang C."/>
            <person name="Lipzen A."/>
            <person name="Lutzoni F."/>
            <person name="Magnuson J."/>
            <person name="Mondo S."/>
            <person name="Nolan M."/>
            <person name="Ohm R."/>
            <person name="Pangilinan J."/>
            <person name="Park H.-J."/>
            <person name="Ramirez L."/>
            <person name="Alfaro M."/>
            <person name="Sun H."/>
            <person name="Tritt A."/>
            <person name="Yoshinaga Y."/>
            <person name="Zwiers L.-H."/>
            <person name="Turgeon B."/>
            <person name="Goodwin S."/>
            <person name="Spatafora J."/>
            <person name="Crous P."/>
            <person name="Grigoriev I."/>
        </authorList>
    </citation>
    <scope>NUCLEOTIDE SEQUENCE</scope>
    <source>
        <strain evidence="3">CBS 125425</strain>
    </source>
</reference>
<evidence type="ECO:0000313" key="4">
    <source>
        <dbReference type="Proteomes" id="UP000799444"/>
    </source>
</evidence>
<dbReference type="InterPro" id="IPR000086">
    <property type="entry name" value="NUDIX_hydrolase_dom"/>
</dbReference>
<comment type="caution">
    <text evidence="3">The sequence shown here is derived from an EMBL/GenBank/DDBJ whole genome shotgun (WGS) entry which is preliminary data.</text>
</comment>
<dbReference type="AlphaFoldDB" id="A0A9P4V6Y3"/>
<gene>
    <name evidence="3" type="ORF">EJ04DRAFT_458811</name>
</gene>
<dbReference type="GO" id="GO:0016787">
    <property type="term" value="F:hydrolase activity"/>
    <property type="evidence" value="ECO:0007669"/>
    <property type="project" value="UniProtKB-KW"/>
</dbReference>
<dbReference type="SUPFAM" id="SSF55811">
    <property type="entry name" value="Nudix"/>
    <property type="match status" value="1"/>
</dbReference>
<evidence type="ECO:0000313" key="3">
    <source>
        <dbReference type="EMBL" id="KAF2738778.1"/>
    </source>
</evidence>
<dbReference type="Proteomes" id="UP000799444">
    <property type="component" value="Unassembled WGS sequence"/>
</dbReference>
<sequence>MSTNPPQSTFPAHVAQFASQEFVLGAGVAIFHLASARVVICNAPDRHGRKYYFLPKGRRDAGEESGRGAEREGYEESGYRNRLLPLPIKHIQPRAHPRVDNPPMTAEPVWMQMMPMRYGAIQYILYWYIAETIPPEMEKELETKAGDAYKPPSPFPNDLKLRDRIKMEPEGYEPVHHEGTGVDAEEQTYESELLSIEDAVLKLGKNGVQADVILKGWKGIQERSAQEDLVESKKA</sequence>
<dbReference type="PROSITE" id="PS51462">
    <property type="entry name" value="NUDIX"/>
    <property type="match status" value="1"/>
</dbReference>
<dbReference type="PROSITE" id="PS00893">
    <property type="entry name" value="NUDIX_BOX"/>
    <property type="match status" value="1"/>
</dbReference>